<gene>
    <name evidence="1" type="ORF">STRPS_0664</name>
</gene>
<dbReference type="SUPFAM" id="SSF52833">
    <property type="entry name" value="Thioredoxin-like"/>
    <property type="match status" value="1"/>
</dbReference>
<evidence type="ECO:0000313" key="2">
    <source>
        <dbReference type="Proteomes" id="UP000003217"/>
    </source>
</evidence>
<sequence length="119" mass="13326">MDYQEAISHFTEVTIHQVVDTINQKEKMILYLGRETCPYCRLFAPKLAEVSQDGGYQVSYLPSDSLVGLVAIQDFRARNQITTVPALLVASAQRSEVVCDSSLSLDAIRSFIEKGNRKK</sequence>
<protein>
    <submittedName>
        <fullName evidence="1">Bacteriocin transport accessory protein</fullName>
    </submittedName>
</protein>
<reference evidence="1 2" key="1">
    <citation type="journal article" date="2014" name="Int. J. Syst. Evol. Microbiol.">
        <title>Phylogenomics and the dynamic genome evolution of the genus Streptococcus.</title>
        <authorList>
            <consortium name="The Broad Institute Genome Sequencing Platform"/>
            <person name="Richards V.P."/>
            <person name="Palmer S.R."/>
            <person name="Pavinski Bitar P.D."/>
            <person name="Qin X."/>
            <person name="Weinstock G.M."/>
            <person name="Highlander S.K."/>
            <person name="Town C.D."/>
            <person name="Burne R.A."/>
            <person name="Stanhope M.J."/>
        </authorList>
    </citation>
    <scope>NUCLEOTIDE SEQUENCE [LARGE SCALE GENOMIC DNA]</scope>
    <source>
        <strain evidence="1 2">LQ 940-04</strain>
    </source>
</reference>
<dbReference type="CDD" id="cd02947">
    <property type="entry name" value="TRX_family"/>
    <property type="match status" value="1"/>
</dbReference>
<dbReference type="AlphaFoldDB" id="G5KA73"/>
<accession>G5KA73</accession>
<dbReference type="GeneID" id="58555221"/>
<dbReference type="Proteomes" id="UP000003217">
    <property type="component" value="Unassembled WGS sequence"/>
</dbReference>
<dbReference type="InterPro" id="IPR036249">
    <property type="entry name" value="Thioredoxin-like_sf"/>
</dbReference>
<dbReference type="OrthoDB" id="9792987at2"/>
<dbReference type="Pfam" id="PF20207">
    <property type="entry name" value="DUF6568"/>
    <property type="match status" value="1"/>
</dbReference>
<name>G5KA73_9STRE</name>
<keyword evidence="2" id="KW-1185">Reference proteome</keyword>
<dbReference type="RefSeq" id="WP_007895552.1">
    <property type="nucleotide sequence ID" value="NZ_AEUY02000005.1"/>
</dbReference>
<dbReference type="InterPro" id="IPR046698">
    <property type="entry name" value="PedC-like"/>
</dbReference>
<evidence type="ECO:0000313" key="1">
    <source>
        <dbReference type="EMBL" id="EHI64742.1"/>
    </source>
</evidence>
<proteinExistence type="predicted"/>
<organism evidence="1 2">
    <name type="scientific">Streptococcus pseudoporcinus LQ 940-04</name>
    <dbReference type="NCBI Taxonomy" id="875093"/>
    <lineage>
        <taxon>Bacteria</taxon>
        <taxon>Bacillati</taxon>
        <taxon>Bacillota</taxon>
        <taxon>Bacilli</taxon>
        <taxon>Lactobacillales</taxon>
        <taxon>Streptococcaceae</taxon>
        <taxon>Streptococcus</taxon>
    </lineage>
</organism>
<dbReference type="Gene3D" id="3.40.30.10">
    <property type="entry name" value="Glutaredoxin"/>
    <property type="match status" value="1"/>
</dbReference>
<comment type="caution">
    <text evidence="1">The sequence shown here is derived from an EMBL/GenBank/DDBJ whole genome shotgun (WGS) entry which is preliminary data.</text>
</comment>
<dbReference type="STRING" id="361101.GCA_900102825_00459"/>
<dbReference type="EMBL" id="AEUY02000005">
    <property type="protein sequence ID" value="EHI64742.1"/>
    <property type="molecule type" value="Genomic_DNA"/>
</dbReference>